<keyword evidence="3" id="KW-0812">Transmembrane</keyword>
<protein>
    <recommendedName>
        <fullName evidence="8">Glycosyl transferase family 1 domain-containing protein</fullName>
    </recommendedName>
</protein>
<dbReference type="STRING" id="1798543.A2898_03145"/>
<dbReference type="EMBL" id="MHKE01000003">
    <property type="protein sequence ID" value="OGY84899.1"/>
    <property type="molecule type" value="Genomic_DNA"/>
</dbReference>
<comment type="caution">
    <text evidence="6">The sequence shown here is derived from an EMBL/GenBank/DDBJ whole genome shotgun (WGS) entry which is preliminary data.</text>
</comment>
<feature type="domain" description="Glycosyl transferase family 1" evidence="4">
    <location>
        <begin position="201"/>
        <end position="357"/>
    </location>
</feature>
<dbReference type="AlphaFoldDB" id="A0A1G2B8G8"/>
<dbReference type="Proteomes" id="UP000179164">
    <property type="component" value="Unassembled WGS sequence"/>
</dbReference>
<evidence type="ECO:0008006" key="8">
    <source>
        <dbReference type="Google" id="ProtNLM"/>
    </source>
</evidence>
<organism evidence="6 7">
    <name type="scientific">Candidatus Kerfeldbacteria bacterium RIFCSPLOWO2_01_FULL_48_11</name>
    <dbReference type="NCBI Taxonomy" id="1798543"/>
    <lineage>
        <taxon>Bacteria</taxon>
        <taxon>Candidatus Kerfeldiibacteriota</taxon>
    </lineage>
</organism>
<keyword evidence="2" id="KW-0808">Transferase</keyword>
<dbReference type="InterPro" id="IPR001296">
    <property type="entry name" value="Glyco_trans_1"/>
</dbReference>
<evidence type="ECO:0000256" key="2">
    <source>
        <dbReference type="ARBA" id="ARBA00022679"/>
    </source>
</evidence>
<dbReference type="SUPFAM" id="SSF53756">
    <property type="entry name" value="UDP-Glycosyltransferase/glycogen phosphorylase"/>
    <property type="match status" value="1"/>
</dbReference>
<evidence type="ECO:0000313" key="6">
    <source>
        <dbReference type="EMBL" id="OGY84899.1"/>
    </source>
</evidence>
<dbReference type="PANTHER" id="PTHR12526:SF510">
    <property type="entry name" value="D-INOSITOL 3-PHOSPHATE GLYCOSYLTRANSFERASE"/>
    <property type="match status" value="1"/>
</dbReference>
<evidence type="ECO:0000259" key="5">
    <source>
        <dbReference type="Pfam" id="PF13439"/>
    </source>
</evidence>
<evidence type="ECO:0000313" key="7">
    <source>
        <dbReference type="Proteomes" id="UP000179164"/>
    </source>
</evidence>
<sequence length="381" mass="43308">MSNYSGKHSLLILKFPYASRYGGGEKHTLDLADSLRSKGYRVVFAGSCPILKQEFRKRQFSVVRFWAGREPVTPFTVALFPFTALFVFVGLTCLLLTQRLRGIRMLYCLSLTEKLLLPFVARLFGMKVFFMEHRMLDQWLIRNPLRPLFVFQSWFSEVITVSKALHDQCRQIGVPARRIHVIHNGVELEKFPWPRQRTGQSQAFIVGAVAGLERGKGVAYLLKALALLKNEVPFLRGLVVGSGPERQQLMWLAQQLGLRESVQWVGFQREAYKWYAYFDVLALPSIKGESFGIVLIEAMAAGVPVVATNIGGVPEVVADGRTGLLVPPGNSEALAEKIGYLYHHREHAKALANEARKEVELRFRHDTMIRYFIRLFEDINP</sequence>
<feature type="transmembrane region" description="Helical" evidence="3">
    <location>
        <begin position="75"/>
        <end position="96"/>
    </location>
</feature>
<keyword evidence="3" id="KW-1133">Transmembrane helix</keyword>
<dbReference type="GO" id="GO:0016757">
    <property type="term" value="F:glycosyltransferase activity"/>
    <property type="evidence" value="ECO:0007669"/>
    <property type="project" value="UniProtKB-KW"/>
</dbReference>
<dbReference type="CDD" id="cd03801">
    <property type="entry name" value="GT4_PimA-like"/>
    <property type="match status" value="1"/>
</dbReference>
<dbReference type="Pfam" id="PF00534">
    <property type="entry name" value="Glycos_transf_1"/>
    <property type="match status" value="1"/>
</dbReference>
<dbReference type="PANTHER" id="PTHR12526">
    <property type="entry name" value="GLYCOSYLTRANSFERASE"/>
    <property type="match status" value="1"/>
</dbReference>
<gene>
    <name evidence="6" type="ORF">A2898_03145</name>
</gene>
<keyword evidence="3" id="KW-0472">Membrane</keyword>
<keyword evidence="1" id="KW-0328">Glycosyltransferase</keyword>
<reference evidence="6 7" key="1">
    <citation type="journal article" date="2016" name="Nat. Commun.">
        <title>Thousands of microbial genomes shed light on interconnected biogeochemical processes in an aquifer system.</title>
        <authorList>
            <person name="Anantharaman K."/>
            <person name="Brown C.T."/>
            <person name="Hug L.A."/>
            <person name="Sharon I."/>
            <person name="Castelle C.J."/>
            <person name="Probst A.J."/>
            <person name="Thomas B.C."/>
            <person name="Singh A."/>
            <person name="Wilkins M.J."/>
            <person name="Karaoz U."/>
            <person name="Brodie E.L."/>
            <person name="Williams K.H."/>
            <person name="Hubbard S.S."/>
            <person name="Banfield J.F."/>
        </authorList>
    </citation>
    <scope>NUCLEOTIDE SEQUENCE [LARGE SCALE GENOMIC DNA]</scope>
</reference>
<proteinExistence type="predicted"/>
<dbReference type="Gene3D" id="3.40.50.2000">
    <property type="entry name" value="Glycogen Phosphorylase B"/>
    <property type="match status" value="2"/>
</dbReference>
<feature type="domain" description="Glycosyltransferase subfamily 4-like N-terminal" evidence="5">
    <location>
        <begin position="21"/>
        <end position="189"/>
    </location>
</feature>
<evidence type="ECO:0000259" key="4">
    <source>
        <dbReference type="Pfam" id="PF00534"/>
    </source>
</evidence>
<name>A0A1G2B8G8_9BACT</name>
<dbReference type="InterPro" id="IPR028098">
    <property type="entry name" value="Glyco_trans_4-like_N"/>
</dbReference>
<evidence type="ECO:0000256" key="1">
    <source>
        <dbReference type="ARBA" id="ARBA00022676"/>
    </source>
</evidence>
<accession>A0A1G2B8G8</accession>
<dbReference type="Pfam" id="PF13439">
    <property type="entry name" value="Glyco_transf_4"/>
    <property type="match status" value="1"/>
</dbReference>
<evidence type="ECO:0000256" key="3">
    <source>
        <dbReference type="SAM" id="Phobius"/>
    </source>
</evidence>